<evidence type="ECO:0000256" key="1">
    <source>
        <dbReference type="SAM" id="Phobius"/>
    </source>
</evidence>
<dbReference type="GeneID" id="57092180"/>
<evidence type="ECO:0000313" key="3">
    <source>
        <dbReference type="EMBL" id="PHJ96209.1"/>
    </source>
</evidence>
<proteinExistence type="predicted"/>
<keyword evidence="1" id="KW-0812">Transmembrane</keyword>
<dbReference type="Pfam" id="PF13239">
    <property type="entry name" value="2TM"/>
    <property type="match status" value="1"/>
</dbReference>
<name>A0A9Q5Z6N4_NOSLI</name>
<sequence>MTAFEPQSIRSYNQEDVQQILQLAIARQADDKDKEFSYEQVLEIAAELEISPESLKLAERDWLLQQSQSQQRKAFDAYRKRRFQKRLGNYAIFNGFLILIDFITGGGISWSLYILLFCGLPVGLDVWNTFQIKGEEYEIAFQKWNRKHQIKKTISTVLNKWFKAFQTY</sequence>
<feature type="transmembrane region" description="Helical" evidence="1">
    <location>
        <begin position="87"/>
        <end position="104"/>
    </location>
</feature>
<evidence type="ECO:0000313" key="4">
    <source>
        <dbReference type="Proteomes" id="UP000222310"/>
    </source>
</evidence>
<dbReference type="Proteomes" id="UP000222310">
    <property type="component" value="Unassembled WGS sequence"/>
</dbReference>
<dbReference type="EMBL" id="LAHD01000131">
    <property type="protein sequence ID" value="PHJ96209.1"/>
    <property type="molecule type" value="Genomic_DNA"/>
</dbReference>
<dbReference type="AlphaFoldDB" id="A0A9Q5Z6N4"/>
<gene>
    <name evidence="3" type="ORF">VF08_30700</name>
</gene>
<keyword evidence="1" id="KW-1133">Transmembrane helix</keyword>
<keyword evidence="1" id="KW-0472">Membrane</keyword>
<feature type="domain" description="2TM" evidence="2">
    <location>
        <begin position="71"/>
        <end position="151"/>
    </location>
</feature>
<organism evidence="3 4">
    <name type="scientific">Nostoc linckia z8</name>
    <dbReference type="NCBI Taxonomy" id="1628746"/>
    <lineage>
        <taxon>Bacteria</taxon>
        <taxon>Bacillati</taxon>
        <taxon>Cyanobacteriota</taxon>
        <taxon>Cyanophyceae</taxon>
        <taxon>Nostocales</taxon>
        <taxon>Nostocaceae</taxon>
        <taxon>Nostoc</taxon>
    </lineage>
</organism>
<dbReference type="InterPro" id="IPR025698">
    <property type="entry name" value="2TM_dom"/>
</dbReference>
<dbReference type="RefSeq" id="WP_099065993.1">
    <property type="nucleotide sequence ID" value="NZ_LAHD01000131.1"/>
</dbReference>
<reference evidence="3 4" key="1">
    <citation type="submission" date="2015-02" db="EMBL/GenBank/DDBJ databases">
        <title>Nostoc linckia genome annotation.</title>
        <authorList>
            <person name="Zhou Z."/>
        </authorList>
    </citation>
    <scope>NUCLEOTIDE SEQUENCE [LARGE SCALE GENOMIC DNA]</scope>
    <source>
        <strain evidence="4">z8</strain>
    </source>
</reference>
<comment type="caution">
    <text evidence="3">The sequence shown here is derived from an EMBL/GenBank/DDBJ whole genome shotgun (WGS) entry which is preliminary data.</text>
</comment>
<accession>A0A9Q5Z6N4</accession>
<evidence type="ECO:0000259" key="2">
    <source>
        <dbReference type="Pfam" id="PF13239"/>
    </source>
</evidence>
<protein>
    <recommendedName>
        <fullName evidence="2">2TM domain-containing protein</fullName>
    </recommendedName>
</protein>